<evidence type="ECO:0000256" key="3">
    <source>
        <dbReference type="SAM" id="MobiDB-lite"/>
    </source>
</evidence>
<dbReference type="NCBIfam" id="NF005559">
    <property type="entry name" value="PRK07231.1"/>
    <property type="match status" value="1"/>
</dbReference>
<protein>
    <recommendedName>
        <fullName evidence="4">Ketoreductase domain-containing protein</fullName>
    </recommendedName>
</protein>
<reference evidence="5 6" key="1">
    <citation type="submission" date="2015-09" db="EMBL/GenBank/DDBJ databases">
        <title>Genome sequence, genome mining and natural product profiling of a biocontrol bacterium Streptomyces malaysiensis F913.</title>
        <authorList>
            <person name="Xu Y."/>
            <person name="Wei J."/>
            <person name="Xie J."/>
            <person name="Li T."/>
            <person name="Zhou Z."/>
        </authorList>
    </citation>
    <scope>NUCLEOTIDE SEQUENCE [LARGE SCALE GENOMIC DNA]</scope>
    <source>
        <strain evidence="5 6">F913</strain>
    </source>
</reference>
<dbReference type="SUPFAM" id="SSF51735">
    <property type="entry name" value="NAD(P)-binding Rossmann-fold domains"/>
    <property type="match status" value="1"/>
</dbReference>
<dbReference type="AlphaFoldDB" id="A0A2J7ZEX7"/>
<keyword evidence="6" id="KW-1185">Reference proteome</keyword>
<dbReference type="PANTHER" id="PTHR43639">
    <property type="entry name" value="OXIDOREDUCTASE, SHORT-CHAIN DEHYDROGENASE/REDUCTASE FAMILY (AFU_ORTHOLOGUE AFUA_5G02870)"/>
    <property type="match status" value="1"/>
</dbReference>
<dbReference type="RefSeq" id="WP_102935253.1">
    <property type="nucleotide sequence ID" value="NZ_LJIW01000001.1"/>
</dbReference>
<comment type="caution">
    <text evidence="5">The sequence shown here is derived from an EMBL/GenBank/DDBJ whole genome shotgun (WGS) entry which is preliminary data.</text>
</comment>
<comment type="similarity">
    <text evidence="1">Belongs to the short-chain dehydrogenases/reductases (SDR) family.</text>
</comment>
<dbReference type="FunFam" id="3.40.50.720:FF:000084">
    <property type="entry name" value="Short-chain dehydrogenase reductase"/>
    <property type="match status" value="1"/>
</dbReference>
<dbReference type="SMART" id="SM00822">
    <property type="entry name" value="PKS_KR"/>
    <property type="match status" value="1"/>
</dbReference>
<dbReference type="InterPro" id="IPR036291">
    <property type="entry name" value="NAD(P)-bd_dom_sf"/>
</dbReference>
<evidence type="ECO:0000256" key="1">
    <source>
        <dbReference type="ARBA" id="ARBA00006484"/>
    </source>
</evidence>
<feature type="domain" description="Ketoreductase" evidence="4">
    <location>
        <begin position="23"/>
        <end position="199"/>
    </location>
</feature>
<dbReference type="Proteomes" id="UP000236520">
    <property type="component" value="Unassembled WGS sequence"/>
</dbReference>
<dbReference type="EMBL" id="LJIW01000001">
    <property type="protein sequence ID" value="PNG98814.1"/>
    <property type="molecule type" value="Genomic_DNA"/>
</dbReference>
<feature type="region of interest" description="Disordered" evidence="3">
    <location>
        <begin position="1"/>
        <end position="20"/>
    </location>
</feature>
<dbReference type="CDD" id="cd05233">
    <property type="entry name" value="SDR_c"/>
    <property type="match status" value="1"/>
</dbReference>
<dbReference type="PANTHER" id="PTHR43639:SF1">
    <property type="entry name" value="SHORT-CHAIN DEHYDROGENASE_REDUCTASE FAMILY PROTEIN"/>
    <property type="match status" value="1"/>
</dbReference>
<evidence type="ECO:0000313" key="6">
    <source>
        <dbReference type="Proteomes" id="UP000236520"/>
    </source>
</evidence>
<accession>A0A2J7ZEX7</accession>
<dbReference type="InterPro" id="IPR002347">
    <property type="entry name" value="SDR_fam"/>
</dbReference>
<dbReference type="Pfam" id="PF13561">
    <property type="entry name" value="adh_short_C2"/>
    <property type="match status" value="1"/>
</dbReference>
<dbReference type="PRINTS" id="PR00081">
    <property type="entry name" value="GDHRDH"/>
</dbReference>
<feature type="compositionally biased region" description="Low complexity" evidence="3">
    <location>
        <begin position="1"/>
        <end position="11"/>
    </location>
</feature>
<evidence type="ECO:0000259" key="4">
    <source>
        <dbReference type="SMART" id="SM00822"/>
    </source>
</evidence>
<sequence>MSNTQATTPRTATPPPTAPLKDAVAVVTGGGRGIGAAISHALSASGAHVVLVGRDKAVLERHAAELSGPATVLPADLAAPDAAERLVAQVVDRFGGADILVNNAGAAAGGPSDAVSAEDIDSVHALNVRAPLLLAGRFARVIAERGGGAIVNVSSALAERGTPQNMVYAASKGALEAATRALAAEWGPRAVRVNAVRPAVTRSDMSTVITDNDDIVRTYLTSVPLGRIGEAEEVASLVHFLVSPAGGYVTGQVIGVDGGWGSTARSIFAS</sequence>
<dbReference type="Gene3D" id="3.40.50.720">
    <property type="entry name" value="NAD(P)-binding Rossmann-like Domain"/>
    <property type="match status" value="1"/>
</dbReference>
<evidence type="ECO:0000313" key="5">
    <source>
        <dbReference type="EMBL" id="PNG98814.1"/>
    </source>
</evidence>
<gene>
    <name evidence="5" type="ORF">SMF913_14839</name>
</gene>
<dbReference type="GO" id="GO:0016491">
    <property type="term" value="F:oxidoreductase activity"/>
    <property type="evidence" value="ECO:0007669"/>
    <property type="project" value="UniProtKB-KW"/>
</dbReference>
<evidence type="ECO:0000256" key="2">
    <source>
        <dbReference type="ARBA" id="ARBA00023002"/>
    </source>
</evidence>
<dbReference type="PRINTS" id="PR00080">
    <property type="entry name" value="SDRFAMILY"/>
</dbReference>
<organism evidence="5 6">
    <name type="scientific">Streptomyces malaysiensis</name>
    <dbReference type="NCBI Taxonomy" id="92644"/>
    <lineage>
        <taxon>Bacteria</taxon>
        <taxon>Bacillati</taxon>
        <taxon>Actinomycetota</taxon>
        <taxon>Actinomycetes</taxon>
        <taxon>Kitasatosporales</taxon>
        <taxon>Streptomycetaceae</taxon>
        <taxon>Streptomyces</taxon>
        <taxon>Streptomyces violaceusniger group</taxon>
    </lineage>
</organism>
<name>A0A2J7ZEX7_STRMQ</name>
<proteinExistence type="inferred from homology"/>
<dbReference type="InterPro" id="IPR057326">
    <property type="entry name" value="KR_dom"/>
</dbReference>
<keyword evidence="2" id="KW-0560">Oxidoreductase</keyword>